<reference evidence="2" key="1">
    <citation type="journal article" date="2020" name="Stud. Mycol.">
        <title>101 Dothideomycetes genomes: a test case for predicting lifestyles and emergence of pathogens.</title>
        <authorList>
            <person name="Haridas S."/>
            <person name="Albert R."/>
            <person name="Binder M."/>
            <person name="Bloem J."/>
            <person name="Labutti K."/>
            <person name="Salamov A."/>
            <person name="Andreopoulos B."/>
            <person name="Baker S."/>
            <person name="Barry K."/>
            <person name="Bills G."/>
            <person name="Bluhm B."/>
            <person name="Cannon C."/>
            <person name="Castanera R."/>
            <person name="Culley D."/>
            <person name="Daum C."/>
            <person name="Ezra D."/>
            <person name="Gonzalez J."/>
            <person name="Henrissat B."/>
            <person name="Kuo A."/>
            <person name="Liang C."/>
            <person name="Lipzen A."/>
            <person name="Lutzoni F."/>
            <person name="Magnuson J."/>
            <person name="Mondo S."/>
            <person name="Nolan M."/>
            <person name="Ohm R."/>
            <person name="Pangilinan J."/>
            <person name="Park H.-J."/>
            <person name="Ramirez L."/>
            <person name="Alfaro M."/>
            <person name="Sun H."/>
            <person name="Tritt A."/>
            <person name="Yoshinaga Y."/>
            <person name="Zwiers L.-H."/>
            <person name="Turgeon B."/>
            <person name="Goodwin S."/>
            <person name="Spatafora J."/>
            <person name="Crous P."/>
            <person name="Grigoriev I."/>
        </authorList>
    </citation>
    <scope>NUCLEOTIDE SEQUENCE</scope>
    <source>
        <strain evidence="2">CBS 175.79</strain>
    </source>
</reference>
<dbReference type="InterPro" id="IPR036047">
    <property type="entry name" value="F-box-like_dom_sf"/>
</dbReference>
<evidence type="ECO:0000259" key="1">
    <source>
        <dbReference type="PROSITE" id="PS50181"/>
    </source>
</evidence>
<dbReference type="Proteomes" id="UP000799778">
    <property type="component" value="Unassembled WGS sequence"/>
</dbReference>
<dbReference type="Gene3D" id="3.80.10.10">
    <property type="entry name" value="Ribonuclease Inhibitor"/>
    <property type="match status" value="1"/>
</dbReference>
<evidence type="ECO:0000313" key="3">
    <source>
        <dbReference type="Proteomes" id="UP000799778"/>
    </source>
</evidence>
<feature type="domain" description="F-box" evidence="1">
    <location>
        <begin position="1"/>
        <end position="46"/>
    </location>
</feature>
<dbReference type="EMBL" id="ML978069">
    <property type="protein sequence ID" value="KAF2016521.1"/>
    <property type="molecule type" value="Genomic_DNA"/>
</dbReference>
<dbReference type="Pfam" id="PF12937">
    <property type="entry name" value="F-box-like"/>
    <property type="match status" value="1"/>
</dbReference>
<dbReference type="RefSeq" id="XP_033384860.1">
    <property type="nucleotide sequence ID" value="XM_033521856.1"/>
</dbReference>
<dbReference type="PROSITE" id="PS50181">
    <property type="entry name" value="FBOX"/>
    <property type="match status" value="1"/>
</dbReference>
<dbReference type="InterPro" id="IPR032675">
    <property type="entry name" value="LRR_dom_sf"/>
</dbReference>
<dbReference type="GeneID" id="54279253"/>
<dbReference type="SUPFAM" id="SSF81383">
    <property type="entry name" value="F-box domain"/>
    <property type="match status" value="1"/>
</dbReference>
<accession>A0A6A5XUY7</accession>
<proteinExistence type="predicted"/>
<organism evidence="2 3">
    <name type="scientific">Aaosphaeria arxii CBS 175.79</name>
    <dbReference type="NCBI Taxonomy" id="1450172"/>
    <lineage>
        <taxon>Eukaryota</taxon>
        <taxon>Fungi</taxon>
        <taxon>Dikarya</taxon>
        <taxon>Ascomycota</taxon>
        <taxon>Pezizomycotina</taxon>
        <taxon>Dothideomycetes</taxon>
        <taxon>Pleosporomycetidae</taxon>
        <taxon>Pleosporales</taxon>
        <taxon>Pleosporales incertae sedis</taxon>
        <taxon>Aaosphaeria</taxon>
    </lineage>
</organism>
<dbReference type="InterPro" id="IPR001810">
    <property type="entry name" value="F-box_dom"/>
</dbReference>
<protein>
    <recommendedName>
        <fullName evidence="1">F-box domain-containing protein</fullName>
    </recommendedName>
</protein>
<dbReference type="OrthoDB" id="3720847at2759"/>
<evidence type="ECO:0000313" key="2">
    <source>
        <dbReference type="EMBL" id="KAF2016521.1"/>
    </source>
</evidence>
<dbReference type="AlphaFoldDB" id="A0A6A5XUY7"/>
<keyword evidence="3" id="KW-1185">Reference proteome</keyword>
<name>A0A6A5XUY7_9PLEO</name>
<gene>
    <name evidence="2" type="ORF">BU24DRAFT_203674</name>
</gene>
<sequence>MSILSTLPSNILPLVFNHLSRKDHYSLTQTCRFLYRESGPYLYRNITFTAKNSFSCAERLVLLLRTLLEQPHLASLIRTYRLLGPQLCWNTFDPWPPADVAFPVNRWGLEGCSVLSKTQMLFASSQFSQLVDKEMHDSPAQFKGRSKDALALMVLTRLTQLVRLEIGEGFMIYSLFLPQILRRAPELFPRLGYVILGDKKSGPEDKVSYMDLNLIRPIFYTPTIQAFELSMTQPWRFDWKQPTAPLCENLTVLDLFRSNIHRELLAELLSTAPHLKRLSYEHDILIQVDVPGLSSPSAYTNINGLNKALSKVGPSLEQLRLTLKLDPASTSLEEMEKKGISFPPIEGTLVALRPMQNLSTIDIPMIMILGWVSEFAARVEEVIPACVVHLTLSDDFSSFCPWISGFNCFRKIGLIGAYIVERGIHAPEIESFKLRMTEPRKNLWLNDAVQDLRAQVTGSGASYDLLKEDGVETHCWRFDT</sequence>